<sequence>MSALIAGRFLLTFALGAGPVPGLLLPEIFLNRIWAKAMAFCMLVHWQLGPQLLYLIFASVCMMEEFDNKVTKLQQGATRTL</sequence>
<accession>A0A2P5Y231</accession>
<dbReference type="Proteomes" id="UP000239757">
    <property type="component" value="Unassembled WGS sequence"/>
</dbReference>
<organism evidence="2 3">
    <name type="scientific">Gossypium barbadense</name>
    <name type="common">Sea Island cotton</name>
    <name type="synonym">Hibiscus barbadensis</name>
    <dbReference type="NCBI Taxonomy" id="3634"/>
    <lineage>
        <taxon>Eukaryota</taxon>
        <taxon>Viridiplantae</taxon>
        <taxon>Streptophyta</taxon>
        <taxon>Embryophyta</taxon>
        <taxon>Tracheophyta</taxon>
        <taxon>Spermatophyta</taxon>
        <taxon>Magnoliopsida</taxon>
        <taxon>eudicotyledons</taxon>
        <taxon>Gunneridae</taxon>
        <taxon>Pentapetalae</taxon>
        <taxon>rosids</taxon>
        <taxon>malvids</taxon>
        <taxon>Malvales</taxon>
        <taxon>Malvaceae</taxon>
        <taxon>Malvoideae</taxon>
        <taxon>Gossypium</taxon>
    </lineage>
</organism>
<evidence type="ECO:0000313" key="3">
    <source>
        <dbReference type="Proteomes" id="UP000239757"/>
    </source>
</evidence>
<keyword evidence="1" id="KW-0812">Transmembrane</keyword>
<keyword evidence="1" id="KW-1133">Transmembrane helix</keyword>
<gene>
    <name evidence="2" type="ORF">GOBAR_AA10984</name>
</gene>
<dbReference type="AlphaFoldDB" id="A0A2P5Y231"/>
<keyword evidence="1" id="KW-0472">Membrane</keyword>
<name>A0A2P5Y231_GOSBA</name>
<dbReference type="InterPro" id="IPR036259">
    <property type="entry name" value="MFS_trans_sf"/>
</dbReference>
<feature type="transmembrane region" description="Helical" evidence="1">
    <location>
        <begin position="33"/>
        <end position="57"/>
    </location>
</feature>
<reference evidence="2 3" key="1">
    <citation type="submission" date="2015-01" db="EMBL/GenBank/DDBJ databases">
        <title>Genome of allotetraploid Gossypium barbadense reveals genomic plasticity and fiber elongation in cotton evolution.</title>
        <authorList>
            <person name="Chen X."/>
            <person name="Liu X."/>
            <person name="Zhao B."/>
            <person name="Zheng H."/>
            <person name="Hu Y."/>
            <person name="Lu G."/>
            <person name="Yang C."/>
            <person name="Chen J."/>
            <person name="Shan C."/>
            <person name="Zhang L."/>
            <person name="Zhou Y."/>
            <person name="Wang L."/>
            <person name="Guo W."/>
            <person name="Bai Y."/>
            <person name="Ruan J."/>
            <person name="Shangguan X."/>
            <person name="Mao Y."/>
            <person name="Jiang J."/>
            <person name="Zhu Y."/>
            <person name="Lei J."/>
            <person name="Kang H."/>
            <person name="Chen S."/>
            <person name="He X."/>
            <person name="Wang R."/>
            <person name="Wang Y."/>
            <person name="Chen J."/>
            <person name="Wang L."/>
            <person name="Yu S."/>
            <person name="Wang B."/>
            <person name="Wei J."/>
            <person name="Song S."/>
            <person name="Lu X."/>
            <person name="Gao Z."/>
            <person name="Gu W."/>
            <person name="Deng X."/>
            <person name="Ma D."/>
            <person name="Wang S."/>
            <person name="Liang W."/>
            <person name="Fang L."/>
            <person name="Cai C."/>
            <person name="Zhu X."/>
            <person name="Zhou B."/>
            <person name="Zhang Y."/>
            <person name="Chen Z."/>
            <person name="Xu S."/>
            <person name="Zhu R."/>
            <person name="Wang S."/>
            <person name="Zhang T."/>
            <person name="Zhao G."/>
        </authorList>
    </citation>
    <scope>NUCLEOTIDE SEQUENCE [LARGE SCALE GENOMIC DNA]</scope>
    <source>
        <strain evidence="3">cv. Xinhai21</strain>
        <tissue evidence="2">Leaf</tissue>
    </source>
</reference>
<protein>
    <submittedName>
        <fullName evidence="2">Uncharacterized protein</fullName>
    </submittedName>
</protein>
<evidence type="ECO:0000313" key="2">
    <source>
        <dbReference type="EMBL" id="PPS09659.1"/>
    </source>
</evidence>
<dbReference type="EMBL" id="KZ663834">
    <property type="protein sequence ID" value="PPS09659.1"/>
    <property type="molecule type" value="Genomic_DNA"/>
</dbReference>
<evidence type="ECO:0000256" key="1">
    <source>
        <dbReference type="SAM" id="Phobius"/>
    </source>
</evidence>
<proteinExistence type="predicted"/>
<dbReference type="Gene3D" id="1.20.1250.20">
    <property type="entry name" value="MFS general substrate transporter like domains"/>
    <property type="match status" value="1"/>
</dbReference>